<evidence type="ECO:0000313" key="2">
    <source>
        <dbReference type="Proteomes" id="UP001629745"/>
    </source>
</evidence>
<dbReference type="Proteomes" id="UP001629745">
    <property type="component" value="Unassembled WGS sequence"/>
</dbReference>
<comment type="caution">
    <text evidence="1">The sequence shown here is derived from an EMBL/GenBank/DDBJ whole genome shotgun (WGS) entry which is preliminary data.</text>
</comment>
<dbReference type="RefSeq" id="WP_420167050.1">
    <property type="nucleotide sequence ID" value="NZ_JBDLNV010000015.1"/>
</dbReference>
<gene>
    <name evidence="1" type="ORF">ABEU20_000275</name>
</gene>
<dbReference type="EMBL" id="JBDLNV010000015">
    <property type="protein sequence ID" value="MFM1726592.1"/>
    <property type="molecule type" value="Genomic_DNA"/>
</dbReference>
<protein>
    <submittedName>
        <fullName evidence="1">Uncharacterized protein</fullName>
    </submittedName>
</protein>
<name>A0ABW9FM37_9NOCA</name>
<keyword evidence="2" id="KW-1185">Reference proteome</keyword>
<organism evidence="1 2">
    <name type="scientific">Rhodococcus parequi</name>
    <dbReference type="NCBI Taxonomy" id="3137122"/>
    <lineage>
        <taxon>Bacteria</taxon>
        <taxon>Bacillati</taxon>
        <taxon>Actinomycetota</taxon>
        <taxon>Actinomycetes</taxon>
        <taxon>Mycobacteriales</taxon>
        <taxon>Nocardiaceae</taxon>
        <taxon>Rhodococcus</taxon>
    </lineage>
</organism>
<proteinExistence type="predicted"/>
<evidence type="ECO:0000313" key="1">
    <source>
        <dbReference type="EMBL" id="MFM1726592.1"/>
    </source>
</evidence>
<accession>A0ABW9FM37</accession>
<reference evidence="1 2" key="1">
    <citation type="submission" date="2023-11" db="EMBL/GenBank/DDBJ databases">
        <authorList>
            <person name="Val-Calvo J."/>
            <person name="Scortti M."/>
            <person name="Vazquez-Boland J."/>
        </authorList>
    </citation>
    <scope>NUCLEOTIDE SEQUENCE [LARGE SCALE GENOMIC DNA]</scope>
    <source>
        <strain evidence="1 2">PAM 2766</strain>
    </source>
</reference>
<sequence length="103" mass="10920">MLSWPDLREISRLDASAIDASYGFGLAGCWIGEARAAVYATEDALIVTDENFGSCDRITLPIDFGDEGEVESLTHLGAGNVAVGVWTPAGRLTLVVRIIEGHG</sequence>